<evidence type="ECO:0000313" key="3">
    <source>
        <dbReference type="Proteomes" id="UP001627154"/>
    </source>
</evidence>
<gene>
    <name evidence="2" type="ORF">TKK_013280</name>
</gene>
<dbReference type="EMBL" id="JBJJXI010000107">
    <property type="protein sequence ID" value="KAL3391945.1"/>
    <property type="molecule type" value="Genomic_DNA"/>
</dbReference>
<accession>A0ABD2WFX0</accession>
<keyword evidence="3" id="KW-1185">Reference proteome</keyword>
<comment type="caution">
    <text evidence="2">The sequence shown here is derived from an EMBL/GenBank/DDBJ whole genome shotgun (WGS) entry which is preliminary data.</text>
</comment>
<reference evidence="2 3" key="1">
    <citation type="journal article" date="2024" name="bioRxiv">
        <title>A reference genome for Trichogramma kaykai: A tiny desert-dwelling parasitoid wasp with competing sex-ratio distorters.</title>
        <authorList>
            <person name="Culotta J."/>
            <person name="Lindsey A.R."/>
        </authorList>
    </citation>
    <scope>NUCLEOTIDE SEQUENCE [LARGE SCALE GENOMIC DNA]</scope>
    <source>
        <strain evidence="2 3">KSX58</strain>
    </source>
</reference>
<name>A0ABD2WFX0_9HYME</name>
<feature type="region of interest" description="Disordered" evidence="1">
    <location>
        <begin position="45"/>
        <end position="67"/>
    </location>
</feature>
<evidence type="ECO:0000256" key="1">
    <source>
        <dbReference type="SAM" id="MobiDB-lite"/>
    </source>
</evidence>
<dbReference type="AlphaFoldDB" id="A0ABD2WFX0"/>
<organism evidence="2 3">
    <name type="scientific">Trichogramma kaykai</name>
    <dbReference type="NCBI Taxonomy" id="54128"/>
    <lineage>
        <taxon>Eukaryota</taxon>
        <taxon>Metazoa</taxon>
        <taxon>Ecdysozoa</taxon>
        <taxon>Arthropoda</taxon>
        <taxon>Hexapoda</taxon>
        <taxon>Insecta</taxon>
        <taxon>Pterygota</taxon>
        <taxon>Neoptera</taxon>
        <taxon>Endopterygota</taxon>
        <taxon>Hymenoptera</taxon>
        <taxon>Apocrita</taxon>
        <taxon>Proctotrupomorpha</taxon>
        <taxon>Chalcidoidea</taxon>
        <taxon>Trichogrammatidae</taxon>
        <taxon>Trichogramma</taxon>
    </lineage>
</organism>
<dbReference type="Proteomes" id="UP001627154">
    <property type="component" value="Unassembled WGS sequence"/>
</dbReference>
<evidence type="ECO:0000313" key="2">
    <source>
        <dbReference type="EMBL" id="KAL3391945.1"/>
    </source>
</evidence>
<protein>
    <submittedName>
        <fullName evidence="2">Uncharacterized protein</fullName>
    </submittedName>
</protein>
<sequence>MYARTYSNTYYARDDPDSPRTTNIVYNSYTCTCAVHDEYTTRDLRHGTRTQPCGAATQKSINRSRSRGSRFIQKNINVCLESSRVGRPLRRSPELSCLVRVEPELDPWSAAHARDIDGP</sequence>
<proteinExistence type="predicted"/>